<dbReference type="eggNOG" id="COG0456">
    <property type="taxonomic scope" value="Bacteria"/>
</dbReference>
<dbReference type="PANTHER" id="PTHR23088:SF50">
    <property type="entry name" value="HYDROLASE YHCX"/>
    <property type="match status" value="1"/>
</dbReference>
<evidence type="ECO:0000313" key="3">
    <source>
        <dbReference type="EMBL" id="CCB88649.1"/>
    </source>
</evidence>
<dbReference type="GO" id="GO:0016747">
    <property type="term" value="F:acyltransferase activity, transferring groups other than amino-acyl groups"/>
    <property type="evidence" value="ECO:0007669"/>
    <property type="project" value="InterPro"/>
</dbReference>
<dbReference type="InterPro" id="IPR036526">
    <property type="entry name" value="C-N_Hydrolase_sf"/>
</dbReference>
<dbReference type="GO" id="GO:0016787">
    <property type="term" value="F:hydrolase activity"/>
    <property type="evidence" value="ECO:0007669"/>
    <property type="project" value="UniProtKB-KW"/>
</dbReference>
<accession>F8L7C4</accession>
<dbReference type="CDD" id="cd07574">
    <property type="entry name" value="nitrilase_Rim1_like"/>
    <property type="match status" value="1"/>
</dbReference>
<dbReference type="PANTHER" id="PTHR23088">
    <property type="entry name" value="NITRILASE-RELATED"/>
    <property type="match status" value="1"/>
</dbReference>
<gene>
    <name evidence="3" type="primary">yhcX</name>
    <name evidence="3" type="ordered locus">SNE_A07720</name>
</gene>
<dbReference type="PROSITE" id="PS50263">
    <property type="entry name" value="CN_HYDROLASE"/>
    <property type="match status" value="1"/>
</dbReference>
<reference key="1">
    <citation type="journal article" date="2011" name="Mol. Biol. Evol.">
        <title>Unity in variety -- the pan-genome of the Chlamydiae.</title>
        <authorList>
            <person name="Collingro A."/>
            <person name="Tischler P."/>
            <person name="Weinmaier T."/>
            <person name="Penz T."/>
            <person name="Heinz E."/>
            <person name="Brunham R.C."/>
            <person name="Read T.D."/>
            <person name="Bavoil P.M."/>
            <person name="Sachse K."/>
            <person name="Kahane S."/>
            <person name="Friedman M.G."/>
            <person name="Rattei T."/>
            <person name="Myers G.S.A."/>
            <person name="Horn M."/>
        </authorList>
    </citation>
    <scope>NUCLEOTIDE SEQUENCE</scope>
    <source>
        <strain>Z</strain>
    </source>
</reference>
<protein>
    <submittedName>
        <fullName evidence="3">UPF0012 hydrolase yhcX</fullName>
        <ecNumber evidence="3">3.5.-.-</ecNumber>
    </submittedName>
</protein>
<dbReference type="InterPro" id="IPR016181">
    <property type="entry name" value="Acyl_CoA_acyltransferase"/>
</dbReference>
<dbReference type="CDD" id="cd04301">
    <property type="entry name" value="NAT_SF"/>
    <property type="match status" value="1"/>
</dbReference>
<feature type="domain" description="N-acetyltransferase" evidence="2">
    <location>
        <begin position="13"/>
        <end position="212"/>
    </location>
</feature>
<evidence type="ECO:0000259" key="1">
    <source>
        <dbReference type="PROSITE" id="PS50263"/>
    </source>
</evidence>
<name>F8L7C4_SIMNZ</name>
<dbReference type="Gene3D" id="3.40.630.30">
    <property type="match status" value="1"/>
</dbReference>
<dbReference type="EC" id="3.5.-.-" evidence="3"/>
<evidence type="ECO:0000313" key="4">
    <source>
        <dbReference type="Proteomes" id="UP000000496"/>
    </source>
</evidence>
<dbReference type="OrthoDB" id="9811121at2"/>
<evidence type="ECO:0000259" key="2">
    <source>
        <dbReference type="PROSITE" id="PS51186"/>
    </source>
</evidence>
<dbReference type="RefSeq" id="WP_013943116.1">
    <property type="nucleotide sequence ID" value="NC_015713.1"/>
</dbReference>
<dbReference type="STRING" id="331113.SNE_A07720"/>
<keyword evidence="4" id="KW-1185">Reference proteome</keyword>
<dbReference type="SUPFAM" id="SSF56317">
    <property type="entry name" value="Carbon-nitrogen hydrolase"/>
    <property type="match status" value="1"/>
</dbReference>
<dbReference type="Pfam" id="PF00795">
    <property type="entry name" value="CN_hydrolase"/>
    <property type="match status" value="1"/>
</dbReference>
<dbReference type="AlphaFoldDB" id="F8L7C4"/>
<dbReference type="PROSITE" id="PS51186">
    <property type="entry name" value="GNAT"/>
    <property type="match status" value="1"/>
</dbReference>
<dbReference type="eggNOG" id="COG0388">
    <property type="taxonomic scope" value="Bacteria"/>
</dbReference>
<dbReference type="EMBL" id="FR872582">
    <property type="protein sequence ID" value="CCB88649.1"/>
    <property type="molecule type" value="Genomic_DNA"/>
</dbReference>
<dbReference type="HOGENOM" id="CLU_519657_0_0_0"/>
<reference evidence="3 4" key="2">
    <citation type="journal article" date="2011" name="Mol. Biol. Evol.">
        <title>Unity in variety--the pan-genome of the Chlamydiae.</title>
        <authorList>
            <person name="Collingro A."/>
            <person name="Tischler P."/>
            <person name="Weinmaier T."/>
            <person name="Penz T."/>
            <person name="Heinz E."/>
            <person name="Brunham R.C."/>
            <person name="Read T.D."/>
            <person name="Bavoil P.M."/>
            <person name="Sachse K."/>
            <person name="Kahane S."/>
            <person name="Friedman M.G."/>
            <person name="Rattei T."/>
            <person name="Myers G.S."/>
            <person name="Horn M."/>
        </authorList>
    </citation>
    <scope>NUCLEOTIDE SEQUENCE [LARGE SCALE GENOMIC DNA]</scope>
    <source>
        <strain evidence="4">ATCC VR-1471 / Z</strain>
    </source>
</reference>
<keyword evidence="3" id="KW-0378">Hydrolase</keyword>
<dbReference type="Proteomes" id="UP000000496">
    <property type="component" value="Chromosome gsn.131"/>
</dbReference>
<dbReference type="KEGG" id="sng:SNE_A07720"/>
<feature type="domain" description="CN hydrolase" evidence="1">
    <location>
        <begin position="232"/>
        <end position="489"/>
    </location>
</feature>
<dbReference type="InterPro" id="IPR000182">
    <property type="entry name" value="GNAT_dom"/>
</dbReference>
<proteinExistence type="predicted"/>
<dbReference type="Gene3D" id="3.60.110.10">
    <property type="entry name" value="Carbon-nitrogen hydrolase"/>
    <property type="match status" value="1"/>
</dbReference>
<sequence>MTKTNDAKKKPPLTIRKATLNDIPNIIDLSLKVYGQRDVYTEEQLLGHIHHFPEGQLVAEYNGQIVGYCASMIVLEQLAMQKHTWQQITGNGYCSTHNPKGDYLYGVDVFVDPDFRKMRIGERFYKMRHHLCKKFNLKGVIFAGRMSLLKQKIAEVKTPEGYLQAVLEKKIRDPVLNFQLRLGYKPLGILKNYLPLDDSSLGNAVHMIWKNPKESIEETLKRSGGFISSKTIRVASVQYLQRQIHSFEEFKSIVSYYVDVAHDYRADFLLFPELFALQLLSIANEKITPEQAIVQLTEYTEILKQFFSEIAVKYNVNIIAGSHPTKVADDMIHNIAYVFLRDGSVHEQAKIHPTPDEKYWWKIEGGNKLHVIPTDCGAIGILICYDAEFPELARHLADQGAHLIFVPFCTAERQGYLRVRYCAHARAIENQCYVVLAGNVGNLPQVKNMDIQYAQSAILTPCDFVFSRDGIAADSTPNTEMLILADLNLDALYESRVSGSVLNLNDRRHELFSVIWHQT</sequence>
<organism evidence="3 4">
    <name type="scientific">Simkania negevensis (strain ATCC VR-1471 / DSM 27360 / Z)</name>
    <dbReference type="NCBI Taxonomy" id="331113"/>
    <lineage>
        <taxon>Bacteria</taxon>
        <taxon>Pseudomonadati</taxon>
        <taxon>Chlamydiota</taxon>
        <taxon>Chlamydiia</taxon>
        <taxon>Parachlamydiales</taxon>
        <taxon>Simkaniaceae</taxon>
        <taxon>Simkania</taxon>
    </lineage>
</organism>
<dbReference type="SUPFAM" id="SSF55729">
    <property type="entry name" value="Acyl-CoA N-acyltransferases (Nat)"/>
    <property type="match status" value="1"/>
</dbReference>
<dbReference type="Pfam" id="PF00583">
    <property type="entry name" value="Acetyltransf_1"/>
    <property type="match status" value="1"/>
</dbReference>
<dbReference type="InterPro" id="IPR003010">
    <property type="entry name" value="C-N_Hydrolase"/>
</dbReference>